<name>A0A1F6WHM4_9BACT</name>
<dbReference type="PANTHER" id="PTHR33375">
    <property type="entry name" value="CHROMOSOME-PARTITIONING PROTEIN PARB-RELATED"/>
    <property type="match status" value="1"/>
</dbReference>
<keyword evidence="3" id="KW-0238">DNA-binding</keyword>
<evidence type="ECO:0000256" key="1">
    <source>
        <dbReference type="ARBA" id="ARBA00006295"/>
    </source>
</evidence>
<reference evidence="5 6" key="1">
    <citation type="journal article" date="2016" name="Nat. Commun.">
        <title>Thousands of microbial genomes shed light on interconnected biogeochemical processes in an aquifer system.</title>
        <authorList>
            <person name="Anantharaman K."/>
            <person name="Brown C.T."/>
            <person name="Hug L.A."/>
            <person name="Sharon I."/>
            <person name="Castelle C.J."/>
            <person name="Probst A.J."/>
            <person name="Thomas B.C."/>
            <person name="Singh A."/>
            <person name="Wilkins M.J."/>
            <person name="Karaoz U."/>
            <person name="Brodie E.L."/>
            <person name="Williams K.H."/>
            <person name="Hubbard S.S."/>
            <person name="Banfield J.F."/>
        </authorList>
    </citation>
    <scope>NUCLEOTIDE SEQUENCE [LARGE SCALE GENOMIC DNA]</scope>
</reference>
<comment type="similarity">
    <text evidence="1">Belongs to the ParB family.</text>
</comment>
<organism evidence="5 6">
    <name type="scientific">Candidatus Nomurabacteria bacterium RIFCSPHIGHO2_02_FULL_42_24</name>
    <dbReference type="NCBI Taxonomy" id="1801757"/>
    <lineage>
        <taxon>Bacteria</taxon>
        <taxon>Candidatus Nomuraibacteriota</taxon>
    </lineage>
</organism>
<dbReference type="Pfam" id="PF17762">
    <property type="entry name" value="HTH_ParB"/>
    <property type="match status" value="1"/>
</dbReference>
<gene>
    <name evidence="5" type="ORF">A3B93_01715</name>
</gene>
<sequence length="301" mass="34186">MSGSYYDSIFWIEVDKIKPNPYQPRRDFDQARLQELAESIRQYGVLQPIVVSRQEVIRDDGIAVEYELIAGERRWRAAGLAGISQVPAVIRVDDDPKMKLELAIIENLQREDLNSVDRARAFERLANEFNFTHLEIGRKVGKSREYVSNTIRILALPEDVLCALAEGKIMEGHTRPLLMLTDRPEDQRSFFERMISGNLNVREAELAARGIAVDRARKPAPPPPDPEIVELEKRLAETLGTRVKIEKKEDGGQIKIDFFSPEDLKTILLTLSNPSSVAETAKEKPVSSNEDDLYNLENFNV</sequence>
<dbReference type="GO" id="GO:0045881">
    <property type="term" value="P:positive regulation of sporulation resulting in formation of a cellular spore"/>
    <property type="evidence" value="ECO:0007669"/>
    <property type="project" value="TreeGrafter"/>
</dbReference>
<dbReference type="Pfam" id="PF02195">
    <property type="entry name" value="ParB_N"/>
    <property type="match status" value="1"/>
</dbReference>
<proteinExistence type="inferred from homology"/>
<feature type="domain" description="ParB-like N-terminal" evidence="4">
    <location>
        <begin position="10"/>
        <end position="108"/>
    </location>
</feature>
<dbReference type="Gene3D" id="3.90.1530.30">
    <property type="match status" value="1"/>
</dbReference>
<dbReference type="EMBL" id="MFUH01000030">
    <property type="protein sequence ID" value="OGI81400.1"/>
    <property type="molecule type" value="Genomic_DNA"/>
</dbReference>
<dbReference type="PANTHER" id="PTHR33375:SF1">
    <property type="entry name" value="CHROMOSOME-PARTITIONING PROTEIN PARB-RELATED"/>
    <property type="match status" value="1"/>
</dbReference>
<dbReference type="SUPFAM" id="SSF110849">
    <property type="entry name" value="ParB/Sulfiredoxin"/>
    <property type="match status" value="1"/>
</dbReference>
<evidence type="ECO:0000313" key="6">
    <source>
        <dbReference type="Proteomes" id="UP000179880"/>
    </source>
</evidence>
<dbReference type="Pfam" id="PF23552">
    <property type="entry name" value="ParB_C"/>
    <property type="match status" value="1"/>
</dbReference>
<evidence type="ECO:0000313" key="5">
    <source>
        <dbReference type="EMBL" id="OGI81400.1"/>
    </source>
</evidence>
<dbReference type="InterPro" id="IPR003115">
    <property type="entry name" value="ParB_N"/>
</dbReference>
<dbReference type="SMART" id="SM00470">
    <property type="entry name" value="ParB"/>
    <property type="match status" value="1"/>
</dbReference>
<dbReference type="FunFam" id="1.10.10.2830:FF:000001">
    <property type="entry name" value="Chromosome partitioning protein ParB"/>
    <property type="match status" value="1"/>
</dbReference>
<dbReference type="GO" id="GO:0007059">
    <property type="term" value="P:chromosome segregation"/>
    <property type="evidence" value="ECO:0007669"/>
    <property type="project" value="UniProtKB-KW"/>
</dbReference>
<keyword evidence="2" id="KW-0159">Chromosome partition</keyword>
<dbReference type="AlphaFoldDB" id="A0A1F6WHM4"/>
<protein>
    <recommendedName>
        <fullName evidence="4">ParB-like N-terminal domain-containing protein</fullName>
    </recommendedName>
</protein>
<dbReference type="FunFam" id="3.90.1530.30:FF:000001">
    <property type="entry name" value="Chromosome partitioning protein ParB"/>
    <property type="match status" value="1"/>
</dbReference>
<accession>A0A1F6WHM4</accession>
<dbReference type="CDD" id="cd16393">
    <property type="entry name" value="SPO0J_N"/>
    <property type="match status" value="1"/>
</dbReference>
<dbReference type="NCBIfam" id="TIGR00180">
    <property type="entry name" value="parB_part"/>
    <property type="match status" value="1"/>
</dbReference>
<comment type="caution">
    <text evidence="5">The sequence shown here is derived from an EMBL/GenBank/DDBJ whole genome shotgun (WGS) entry which is preliminary data.</text>
</comment>
<evidence type="ECO:0000259" key="4">
    <source>
        <dbReference type="SMART" id="SM00470"/>
    </source>
</evidence>
<dbReference type="InterPro" id="IPR041468">
    <property type="entry name" value="HTH_ParB/Spo0J"/>
</dbReference>
<dbReference type="Proteomes" id="UP000179880">
    <property type="component" value="Unassembled WGS sequence"/>
</dbReference>
<dbReference type="InterPro" id="IPR004437">
    <property type="entry name" value="ParB/RepB/Spo0J"/>
</dbReference>
<dbReference type="GO" id="GO:0003677">
    <property type="term" value="F:DNA binding"/>
    <property type="evidence" value="ECO:0007669"/>
    <property type="project" value="UniProtKB-KW"/>
</dbReference>
<dbReference type="InterPro" id="IPR057240">
    <property type="entry name" value="ParB_dimer_C"/>
</dbReference>
<dbReference type="InterPro" id="IPR036086">
    <property type="entry name" value="ParB/Sulfiredoxin_sf"/>
</dbReference>
<dbReference type="Gene3D" id="1.10.10.2830">
    <property type="match status" value="1"/>
</dbReference>
<evidence type="ECO:0000256" key="3">
    <source>
        <dbReference type="ARBA" id="ARBA00023125"/>
    </source>
</evidence>
<evidence type="ECO:0000256" key="2">
    <source>
        <dbReference type="ARBA" id="ARBA00022829"/>
    </source>
</evidence>
<dbReference type="GO" id="GO:0005694">
    <property type="term" value="C:chromosome"/>
    <property type="evidence" value="ECO:0007669"/>
    <property type="project" value="TreeGrafter"/>
</dbReference>
<dbReference type="InterPro" id="IPR050336">
    <property type="entry name" value="Chromosome_partition/occlusion"/>
</dbReference>